<keyword evidence="1 4" id="KW-0963">Cytoplasm</keyword>
<organism evidence="5 6">
    <name type="scientific">Oceanobacillus longus</name>
    <dbReference type="NCBI Taxonomy" id="930120"/>
    <lineage>
        <taxon>Bacteria</taxon>
        <taxon>Bacillati</taxon>
        <taxon>Bacillota</taxon>
        <taxon>Bacilli</taxon>
        <taxon>Bacillales</taxon>
        <taxon>Bacillaceae</taxon>
        <taxon>Oceanobacillus</taxon>
    </lineage>
</organism>
<comment type="function">
    <text evidence="4">Acts as an anti-CsrA protein, binds CsrA and prevents it from repressing translation of its target genes, one of which is flagellin. Binds to flagellin and participates in the assembly of the flagellum.</text>
</comment>
<keyword evidence="6" id="KW-1185">Reference proteome</keyword>
<dbReference type="Pfam" id="PF02623">
    <property type="entry name" value="FliW"/>
    <property type="match status" value="1"/>
</dbReference>
<evidence type="ECO:0000256" key="3">
    <source>
        <dbReference type="ARBA" id="ARBA00022845"/>
    </source>
</evidence>
<dbReference type="HAMAP" id="MF_01185">
    <property type="entry name" value="FliW"/>
    <property type="match status" value="1"/>
</dbReference>
<dbReference type="Gene3D" id="2.30.290.10">
    <property type="entry name" value="BH3618-like"/>
    <property type="match status" value="1"/>
</dbReference>
<dbReference type="PANTHER" id="PTHR39190">
    <property type="entry name" value="FLAGELLAR ASSEMBLY FACTOR FLIW"/>
    <property type="match status" value="1"/>
</dbReference>
<evidence type="ECO:0000256" key="2">
    <source>
        <dbReference type="ARBA" id="ARBA00022795"/>
    </source>
</evidence>
<keyword evidence="3 4" id="KW-0810">Translation regulation</keyword>
<dbReference type="InterPro" id="IPR024046">
    <property type="entry name" value="Flagellar_assmbl_FliW_dom_sf"/>
</dbReference>
<keyword evidence="5" id="KW-0966">Cell projection</keyword>
<protein>
    <recommendedName>
        <fullName evidence="4">Flagellar assembly factor FliW</fullName>
    </recommendedName>
</protein>
<evidence type="ECO:0000256" key="1">
    <source>
        <dbReference type="ARBA" id="ARBA00022490"/>
    </source>
</evidence>
<name>A0ABV8GVG5_9BACI</name>
<comment type="caution">
    <text evidence="5">The sequence shown here is derived from an EMBL/GenBank/DDBJ whole genome shotgun (WGS) entry which is preliminary data.</text>
</comment>
<comment type="similarity">
    <text evidence="4">Belongs to the FliW family.</text>
</comment>
<dbReference type="EMBL" id="JBHSAO010000006">
    <property type="protein sequence ID" value="MFC4023853.1"/>
    <property type="molecule type" value="Genomic_DNA"/>
</dbReference>
<proteinExistence type="inferred from homology"/>
<evidence type="ECO:0000256" key="4">
    <source>
        <dbReference type="HAMAP-Rule" id="MF_01185"/>
    </source>
</evidence>
<gene>
    <name evidence="4 5" type="primary">fliW</name>
    <name evidence="5" type="ORF">ACFOUV_08615</name>
</gene>
<sequence>MKIQTKYLSEVEIEEYKIIQFPFGLPGFVHETQFVLLDLPDNPIFQILQSIASANVAFIVTNPYQIYEEYTFELDESLMESLQIKKEIEVAVLSIVTLKNPFKTSTLNMKAPIIINTTLRQGKQYILNSEDYSSKASIIPPVAEREVK</sequence>
<dbReference type="SUPFAM" id="SSF141457">
    <property type="entry name" value="BH3618-like"/>
    <property type="match status" value="1"/>
</dbReference>
<reference evidence="6" key="1">
    <citation type="journal article" date="2019" name="Int. J. Syst. Evol. Microbiol.">
        <title>The Global Catalogue of Microorganisms (GCM) 10K type strain sequencing project: providing services to taxonomists for standard genome sequencing and annotation.</title>
        <authorList>
            <consortium name="The Broad Institute Genomics Platform"/>
            <consortium name="The Broad Institute Genome Sequencing Center for Infectious Disease"/>
            <person name="Wu L."/>
            <person name="Ma J."/>
        </authorList>
    </citation>
    <scope>NUCLEOTIDE SEQUENCE [LARGE SCALE GENOMIC DNA]</scope>
    <source>
        <strain evidence="6">IBRC-M 10703</strain>
    </source>
</reference>
<comment type="subcellular location">
    <subcellularLocation>
        <location evidence="4">Cytoplasm</location>
    </subcellularLocation>
</comment>
<comment type="subunit">
    <text evidence="4">Interacts with translational regulator CsrA and flagellin(s).</text>
</comment>
<evidence type="ECO:0000313" key="5">
    <source>
        <dbReference type="EMBL" id="MFC4023853.1"/>
    </source>
</evidence>
<keyword evidence="4" id="KW-0143">Chaperone</keyword>
<dbReference type="Proteomes" id="UP001595772">
    <property type="component" value="Unassembled WGS sequence"/>
</dbReference>
<dbReference type="PANTHER" id="PTHR39190:SF1">
    <property type="entry name" value="FLAGELLAR ASSEMBLY FACTOR FLIW"/>
    <property type="match status" value="1"/>
</dbReference>
<keyword evidence="5" id="KW-0969">Cilium</keyword>
<keyword evidence="2 4" id="KW-1005">Bacterial flagellum biogenesis</keyword>
<evidence type="ECO:0000313" key="6">
    <source>
        <dbReference type="Proteomes" id="UP001595772"/>
    </source>
</evidence>
<dbReference type="NCBIfam" id="NF009793">
    <property type="entry name" value="PRK13285.1-1"/>
    <property type="match status" value="1"/>
</dbReference>
<dbReference type="RefSeq" id="WP_379496351.1">
    <property type="nucleotide sequence ID" value="NZ_JBHSAO010000006.1"/>
</dbReference>
<dbReference type="InterPro" id="IPR003775">
    <property type="entry name" value="Flagellar_assembly_factor_FliW"/>
</dbReference>
<accession>A0ABV8GVG5</accession>
<keyword evidence="5" id="KW-0282">Flagellum</keyword>